<dbReference type="SMART" id="SM00320">
    <property type="entry name" value="WD40"/>
    <property type="match status" value="12"/>
</dbReference>
<dbReference type="InterPro" id="IPR027417">
    <property type="entry name" value="P-loop_NTPase"/>
</dbReference>
<feature type="repeat" description="WD" evidence="3">
    <location>
        <begin position="914"/>
        <end position="955"/>
    </location>
</feature>
<accession>A0AA39R8G8</accession>
<feature type="repeat" description="WD" evidence="3">
    <location>
        <begin position="1215"/>
        <end position="1249"/>
    </location>
</feature>
<comment type="caution">
    <text evidence="5">The sequence shown here is derived from an EMBL/GenBank/DDBJ whole genome shotgun (WGS) entry which is preliminary data.</text>
</comment>
<organism evidence="5 6">
    <name type="scientific">Cladonia borealis</name>
    <dbReference type="NCBI Taxonomy" id="184061"/>
    <lineage>
        <taxon>Eukaryota</taxon>
        <taxon>Fungi</taxon>
        <taxon>Dikarya</taxon>
        <taxon>Ascomycota</taxon>
        <taxon>Pezizomycotina</taxon>
        <taxon>Lecanoromycetes</taxon>
        <taxon>OSLEUM clade</taxon>
        <taxon>Lecanoromycetidae</taxon>
        <taxon>Lecanorales</taxon>
        <taxon>Lecanorineae</taxon>
        <taxon>Cladoniaceae</taxon>
        <taxon>Cladonia</taxon>
    </lineage>
</organism>
<dbReference type="Proteomes" id="UP001166286">
    <property type="component" value="Unassembled WGS sequence"/>
</dbReference>
<dbReference type="InterPro" id="IPR050505">
    <property type="entry name" value="WDR55/POC1"/>
</dbReference>
<name>A0AA39R8G8_9LECA</name>
<dbReference type="PROSITE" id="PS50082">
    <property type="entry name" value="WD_REPEATS_2"/>
    <property type="match status" value="11"/>
</dbReference>
<feature type="repeat" description="WD" evidence="3">
    <location>
        <begin position="1299"/>
        <end position="1340"/>
    </location>
</feature>
<gene>
    <name evidence="5" type="ORF">JMJ35_001386</name>
</gene>
<dbReference type="PROSITE" id="PS00678">
    <property type="entry name" value="WD_REPEATS_1"/>
    <property type="match status" value="6"/>
</dbReference>
<reference evidence="5" key="1">
    <citation type="submission" date="2023-03" db="EMBL/GenBank/DDBJ databases">
        <title>Complete genome of Cladonia borealis.</title>
        <authorList>
            <person name="Park H."/>
        </authorList>
    </citation>
    <scope>NUCLEOTIDE SEQUENCE</scope>
    <source>
        <strain evidence="5">ANT050790</strain>
    </source>
</reference>
<dbReference type="EMBL" id="JAFEKC020000002">
    <property type="protein sequence ID" value="KAK0516783.1"/>
    <property type="molecule type" value="Genomic_DNA"/>
</dbReference>
<dbReference type="Gene3D" id="3.40.50.300">
    <property type="entry name" value="P-loop containing nucleotide triphosphate hydrolases"/>
    <property type="match status" value="1"/>
</dbReference>
<dbReference type="InterPro" id="IPR010730">
    <property type="entry name" value="HET"/>
</dbReference>
<dbReference type="SUPFAM" id="SSF50978">
    <property type="entry name" value="WD40 repeat-like"/>
    <property type="match status" value="2"/>
</dbReference>
<dbReference type="InterPro" id="IPR019775">
    <property type="entry name" value="WD40_repeat_CS"/>
</dbReference>
<evidence type="ECO:0000256" key="2">
    <source>
        <dbReference type="ARBA" id="ARBA00022737"/>
    </source>
</evidence>
<dbReference type="Gene3D" id="2.130.10.10">
    <property type="entry name" value="YVTN repeat-like/Quinoprotein amine dehydrogenase"/>
    <property type="match status" value="5"/>
</dbReference>
<feature type="repeat" description="WD" evidence="3">
    <location>
        <begin position="1123"/>
        <end position="1164"/>
    </location>
</feature>
<proteinExistence type="predicted"/>
<evidence type="ECO:0000313" key="5">
    <source>
        <dbReference type="EMBL" id="KAK0516783.1"/>
    </source>
</evidence>
<dbReference type="InterPro" id="IPR036322">
    <property type="entry name" value="WD40_repeat_dom_sf"/>
</dbReference>
<dbReference type="PROSITE" id="PS50294">
    <property type="entry name" value="WD_REPEATS_REGION"/>
    <property type="match status" value="9"/>
</dbReference>
<feature type="repeat" description="WD" evidence="3">
    <location>
        <begin position="1039"/>
        <end position="1080"/>
    </location>
</feature>
<feature type="repeat" description="WD" evidence="3">
    <location>
        <begin position="881"/>
        <end position="913"/>
    </location>
</feature>
<feature type="repeat" description="WD" evidence="3">
    <location>
        <begin position="955"/>
        <end position="996"/>
    </location>
</feature>
<dbReference type="PROSITE" id="PS50837">
    <property type="entry name" value="NACHT"/>
    <property type="match status" value="1"/>
</dbReference>
<dbReference type="InterPro" id="IPR056884">
    <property type="entry name" value="NPHP3-like_N"/>
</dbReference>
<dbReference type="Pfam" id="PF06985">
    <property type="entry name" value="HET"/>
    <property type="match status" value="1"/>
</dbReference>
<dbReference type="PRINTS" id="PR00320">
    <property type="entry name" value="GPROTEINBRPT"/>
</dbReference>
<feature type="repeat" description="WD" evidence="3">
    <location>
        <begin position="1165"/>
        <end position="1206"/>
    </location>
</feature>
<dbReference type="Pfam" id="PF24883">
    <property type="entry name" value="NPHP3_N"/>
    <property type="match status" value="1"/>
</dbReference>
<sequence>MRLLQCRDTGDFSLTKDLSDGEAIPPYAILSHTWEDGQEVTYKDLMDGTGKSKSGYDKIQFCGQQAERDGLEYFWVDTCCIDKSNHVELQRAINSMFRWYQKAAKCYVYLSDVLIAKRKASDGVSEYAWEPAFRQSRWFARGWTLQELLAPISVEFFSRERRKLGDKRSLRQQIHEITGIPNAALVGAALSQFSDKERFSWMQCRQTKVEEDKAYSLLGIFDVEMPLRYGEGSASAFKRLDEEIDKLNKCLGDLRSTDPRHDKKRIEDTSSGLLEDSYRWILENSEFQRWRNDEQSRLLWIKGDPGKGKTMLLCGIVDEFKKSMVKTDLVSYFFCQATDSRINSATAVLRGLLFLLINQQPSLISYIRKNHDHAGKALFEDANAWVTLSEIFTHILQDPSLNSTYLIIDALDECVSELPKLLGFIVQKSCVSPRVKWIVSGRNRPDIEERLGRAGHKVMLSLELNAESVSTAVSVFIQDRVRQLAERKKYNDKTRDTVLDHLFLHANDTFLWVALVCQNLENTSRRNTLAKLNRFPPGLSSLYERMMQQICNLDDIDDIDICKRVLSVIAIVYRPIRLEELTSLIEMHGNIADNLEFLQEIIGLCGSFLTIRQGTIYFVHQSAKDFLVTKSFNDIFPSGKEEVHYEIFSRSLQVMFRTLRRDIYSLGALGYPAEQVRQPDPDPLAASRYSCIYWIDHLYEWNSNPCVDHSADLQDGGVVHEFMREKYLYWLEALSLCKSMSKGIVSVAKLETLIQVSCEVREDISALTELVRDGRRFIMYHKWAIEMSPLQVYVSALIFSPACSLIRGLFKKEEPTWITIKPDIGDKWGACLRTLEGHNSGVQSVAFSHDSARLASASDKTVRIWDMSSGECLQTLEGHRAVSFSPNSYQLASASYVDRVKTWDTNSGKCLQTFEGHSYTVTSVAFSHDSTRLASASFQNTVRIWDVGSGKCLQTFQHSDPVSSVAFSHDSIRLALASYDYTVRIWDTNSGKFLQTFEGHSDQVESVAFSHNSTRLASASVDKTVKLWDTGSGECLQTFKGHSNAVLSVAFSHDSTKLASASSDTTIKVWAVSSGQCFQTLKGHHYAVLSVAFSHTSAQLASASLDRTVKIWDTNNRDRPQTLKGHSAGNWSLVSSPDTAWLASASDDHTVKLWDIKSGKCLQTLEGHRGPVTSVAFSQDSTQLASASMDKTIKLWDLNSFNCLYTIECDSTISIPSIAFSYDSSRLISMESSNTTKIWDASNGKCLQTLDWRYDIGVSDKNPVALSCDSTRLAWGSFDGSVIIRDIWDITSNEYLRIFKGHSSLVISVALSYDSTRLASSSYDRTVKIWDTSSGECLQTLQVGVIFDHLSFDLTGSYLHTARGTIDISFLSKSNMLPSISEPQYRGLALSSDGAWITYNSRKLVRLPSEYRPFRSAVAGDTIGVGVGSGDVWMYKVNGPEAF</sequence>
<dbReference type="FunFam" id="3.40.50.300:FF:001638">
    <property type="entry name" value="NACHT and WD40 domain protein"/>
    <property type="match status" value="1"/>
</dbReference>
<feature type="repeat" description="WD" evidence="3">
    <location>
        <begin position="997"/>
        <end position="1038"/>
    </location>
</feature>
<dbReference type="SUPFAM" id="SSF52540">
    <property type="entry name" value="P-loop containing nucleoside triphosphate hydrolases"/>
    <property type="match status" value="1"/>
</dbReference>
<dbReference type="PANTHER" id="PTHR44019:SF8">
    <property type="entry name" value="POC1 CENTRIOLAR PROTEIN HOMOLOG"/>
    <property type="match status" value="1"/>
</dbReference>
<feature type="repeat" description="WD" evidence="3">
    <location>
        <begin position="1081"/>
        <end position="1122"/>
    </location>
</feature>
<dbReference type="Pfam" id="PF00400">
    <property type="entry name" value="WD40"/>
    <property type="match status" value="10"/>
</dbReference>
<evidence type="ECO:0000259" key="4">
    <source>
        <dbReference type="PROSITE" id="PS50837"/>
    </source>
</evidence>
<evidence type="ECO:0000256" key="3">
    <source>
        <dbReference type="PROSITE-ProRule" id="PRU00221"/>
    </source>
</evidence>
<dbReference type="PANTHER" id="PTHR44019">
    <property type="entry name" value="WD REPEAT-CONTAINING PROTEIN 55"/>
    <property type="match status" value="1"/>
</dbReference>
<keyword evidence="6" id="KW-1185">Reference proteome</keyword>
<feature type="repeat" description="WD" evidence="3">
    <location>
        <begin position="835"/>
        <end position="875"/>
    </location>
</feature>
<keyword evidence="1 3" id="KW-0853">WD repeat</keyword>
<dbReference type="InterPro" id="IPR020472">
    <property type="entry name" value="WD40_PAC1"/>
</dbReference>
<dbReference type="InterPro" id="IPR015943">
    <property type="entry name" value="WD40/YVTN_repeat-like_dom_sf"/>
</dbReference>
<evidence type="ECO:0000256" key="1">
    <source>
        <dbReference type="ARBA" id="ARBA00022574"/>
    </source>
</evidence>
<keyword evidence="2" id="KW-0677">Repeat</keyword>
<evidence type="ECO:0000313" key="6">
    <source>
        <dbReference type="Proteomes" id="UP001166286"/>
    </source>
</evidence>
<dbReference type="InterPro" id="IPR001680">
    <property type="entry name" value="WD40_rpt"/>
</dbReference>
<protein>
    <recommendedName>
        <fullName evidence="4">NACHT domain-containing protein</fullName>
    </recommendedName>
</protein>
<dbReference type="InterPro" id="IPR007111">
    <property type="entry name" value="NACHT_NTPase"/>
</dbReference>
<feature type="domain" description="NACHT" evidence="4">
    <location>
        <begin position="297"/>
        <end position="518"/>
    </location>
</feature>
<dbReference type="CDD" id="cd00200">
    <property type="entry name" value="WD40"/>
    <property type="match status" value="1"/>
</dbReference>